<dbReference type="InterPro" id="IPR005123">
    <property type="entry name" value="Oxoglu/Fe-dep_dioxygenase_dom"/>
</dbReference>
<dbReference type="InterPro" id="IPR044861">
    <property type="entry name" value="IPNS-like_FE2OG_OXY"/>
</dbReference>
<dbReference type="PANTHER" id="PTHR10209:SF884">
    <property type="entry name" value="1-AMINOCYCLOPROPANE-1-CARBOXYLATE OXIDASE HOMOLOG 1-LIKE"/>
    <property type="match status" value="1"/>
</dbReference>
<accession>A0A1Q3B0E2</accession>
<dbReference type="EMBL" id="BDDD01000201">
    <property type="protein sequence ID" value="GAV61476.1"/>
    <property type="molecule type" value="Genomic_DNA"/>
</dbReference>
<sequence length="183" mass="20455">MSLGFTLYELLSEALGLNSSHLKDMGCADGLLLWGHYGLPCPEPKQTIASSSHCDSNFITILLGDQMGGLQVLRQNQWVDVPPMHGGLIVNIGYFLQIISNDKFKSVNHRVLEKNEGPRISAACFMRSRKDQSSRLYRPIKELLSKENPPIYKFSFDDLLCINNLSKGLDGTSSLPHFKLSRT</sequence>
<comment type="caution">
    <text evidence="6">The sequence shown here is derived from an EMBL/GenBank/DDBJ whole genome shotgun (WGS) entry which is preliminary data.</text>
</comment>
<evidence type="ECO:0000259" key="5">
    <source>
        <dbReference type="PROSITE" id="PS51471"/>
    </source>
</evidence>
<evidence type="ECO:0000313" key="6">
    <source>
        <dbReference type="EMBL" id="GAV61476.1"/>
    </source>
</evidence>
<protein>
    <submittedName>
        <fullName evidence="6">2OG-FeII_Oxy domain-containing protein</fullName>
    </submittedName>
</protein>
<keyword evidence="4" id="KW-0408">Iron</keyword>
<proteinExistence type="inferred from homology"/>
<evidence type="ECO:0000256" key="4">
    <source>
        <dbReference type="ARBA" id="ARBA00023004"/>
    </source>
</evidence>
<dbReference type="AlphaFoldDB" id="A0A1Q3B0E2"/>
<dbReference type="SUPFAM" id="SSF51197">
    <property type="entry name" value="Clavaminate synthase-like"/>
    <property type="match status" value="1"/>
</dbReference>
<keyword evidence="7" id="KW-1185">Reference proteome</keyword>
<name>A0A1Q3B0E2_CEPFO</name>
<reference evidence="7" key="1">
    <citation type="submission" date="2016-04" db="EMBL/GenBank/DDBJ databases">
        <title>Cephalotus genome sequencing.</title>
        <authorList>
            <person name="Fukushima K."/>
            <person name="Hasebe M."/>
            <person name="Fang X."/>
        </authorList>
    </citation>
    <scope>NUCLEOTIDE SEQUENCE [LARGE SCALE GENOMIC DNA]</scope>
    <source>
        <strain evidence="7">cv. St1</strain>
    </source>
</reference>
<dbReference type="OrthoDB" id="288590at2759"/>
<evidence type="ECO:0000313" key="7">
    <source>
        <dbReference type="Proteomes" id="UP000187406"/>
    </source>
</evidence>
<keyword evidence="3" id="KW-0560">Oxidoreductase</keyword>
<dbReference type="PANTHER" id="PTHR10209">
    <property type="entry name" value="OXIDOREDUCTASE, 2OG-FE II OXYGENASE FAMILY PROTEIN"/>
    <property type="match status" value="1"/>
</dbReference>
<dbReference type="PROSITE" id="PS51471">
    <property type="entry name" value="FE2OG_OXY"/>
    <property type="match status" value="1"/>
</dbReference>
<dbReference type="Pfam" id="PF03171">
    <property type="entry name" value="2OG-FeII_Oxy"/>
    <property type="match status" value="1"/>
</dbReference>
<comment type="similarity">
    <text evidence="1">Belongs to the iron/ascorbate-dependent oxidoreductase family.</text>
</comment>
<dbReference type="InterPro" id="IPR027443">
    <property type="entry name" value="IPNS-like_sf"/>
</dbReference>
<evidence type="ECO:0000256" key="3">
    <source>
        <dbReference type="ARBA" id="ARBA00023002"/>
    </source>
</evidence>
<evidence type="ECO:0000256" key="1">
    <source>
        <dbReference type="ARBA" id="ARBA00008056"/>
    </source>
</evidence>
<feature type="domain" description="Fe2OG dioxygenase" evidence="5">
    <location>
        <begin position="27"/>
        <end position="128"/>
    </location>
</feature>
<dbReference type="Gene3D" id="2.60.120.330">
    <property type="entry name" value="B-lactam Antibiotic, Isopenicillin N Synthase, Chain"/>
    <property type="match status" value="1"/>
</dbReference>
<dbReference type="GO" id="GO:0051213">
    <property type="term" value="F:dioxygenase activity"/>
    <property type="evidence" value="ECO:0007669"/>
    <property type="project" value="UniProtKB-ARBA"/>
</dbReference>
<gene>
    <name evidence="6" type="ORF">CFOL_v3_05003</name>
</gene>
<dbReference type="Proteomes" id="UP000187406">
    <property type="component" value="Unassembled WGS sequence"/>
</dbReference>
<dbReference type="GO" id="GO:0046872">
    <property type="term" value="F:metal ion binding"/>
    <property type="evidence" value="ECO:0007669"/>
    <property type="project" value="UniProtKB-KW"/>
</dbReference>
<evidence type="ECO:0000256" key="2">
    <source>
        <dbReference type="ARBA" id="ARBA00022723"/>
    </source>
</evidence>
<dbReference type="InParanoid" id="A0A1Q3B0E2"/>
<dbReference type="STRING" id="3775.A0A1Q3B0E2"/>
<keyword evidence="2" id="KW-0479">Metal-binding</keyword>
<organism evidence="6 7">
    <name type="scientific">Cephalotus follicularis</name>
    <name type="common">Albany pitcher plant</name>
    <dbReference type="NCBI Taxonomy" id="3775"/>
    <lineage>
        <taxon>Eukaryota</taxon>
        <taxon>Viridiplantae</taxon>
        <taxon>Streptophyta</taxon>
        <taxon>Embryophyta</taxon>
        <taxon>Tracheophyta</taxon>
        <taxon>Spermatophyta</taxon>
        <taxon>Magnoliopsida</taxon>
        <taxon>eudicotyledons</taxon>
        <taxon>Gunneridae</taxon>
        <taxon>Pentapetalae</taxon>
        <taxon>rosids</taxon>
        <taxon>fabids</taxon>
        <taxon>Oxalidales</taxon>
        <taxon>Cephalotaceae</taxon>
        <taxon>Cephalotus</taxon>
    </lineage>
</organism>